<comment type="caution">
    <text evidence="1">The sequence shown here is derived from an EMBL/GenBank/DDBJ whole genome shotgun (WGS) entry which is preliminary data.</text>
</comment>
<dbReference type="PANTHER" id="PTHR43434">
    <property type="entry name" value="PHOSPHOGLYCOLATE PHOSPHATASE"/>
    <property type="match status" value="1"/>
</dbReference>
<dbReference type="Gene3D" id="3.40.50.1000">
    <property type="entry name" value="HAD superfamily/HAD-like"/>
    <property type="match status" value="1"/>
</dbReference>
<dbReference type="SUPFAM" id="SSF56784">
    <property type="entry name" value="HAD-like"/>
    <property type="match status" value="1"/>
</dbReference>
<dbReference type="AlphaFoldDB" id="A0A1E2USS9"/>
<accession>A0A1E2USS9</accession>
<dbReference type="InterPro" id="IPR036412">
    <property type="entry name" value="HAD-like_sf"/>
</dbReference>
<evidence type="ECO:0000313" key="2">
    <source>
        <dbReference type="Proteomes" id="UP000094849"/>
    </source>
</evidence>
<organism evidence="1 2">
    <name type="scientific">Candidatus Thiodiazotropha endoloripes</name>
    <dbReference type="NCBI Taxonomy" id="1818881"/>
    <lineage>
        <taxon>Bacteria</taxon>
        <taxon>Pseudomonadati</taxon>
        <taxon>Pseudomonadota</taxon>
        <taxon>Gammaproteobacteria</taxon>
        <taxon>Chromatiales</taxon>
        <taxon>Sedimenticolaceae</taxon>
        <taxon>Candidatus Thiodiazotropha</taxon>
    </lineage>
</organism>
<dbReference type="RefSeq" id="WP_069014414.1">
    <property type="nucleotide sequence ID" value="NZ_LVJW01000003.1"/>
</dbReference>
<keyword evidence="2" id="KW-1185">Reference proteome</keyword>
<dbReference type="NCBIfam" id="TIGR01549">
    <property type="entry name" value="HAD-SF-IA-v1"/>
    <property type="match status" value="1"/>
</dbReference>
<dbReference type="PANTHER" id="PTHR43434:SF24">
    <property type="entry name" value="HYDROLASE-RELATED"/>
    <property type="match status" value="1"/>
</dbReference>
<dbReference type="Proteomes" id="UP000094849">
    <property type="component" value="Unassembled WGS sequence"/>
</dbReference>
<dbReference type="GO" id="GO:0008967">
    <property type="term" value="F:phosphoglycolate phosphatase activity"/>
    <property type="evidence" value="ECO:0007669"/>
    <property type="project" value="TreeGrafter"/>
</dbReference>
<dbReference type="InterPro" id="IPR023214">
    <property type="entry name" value="HAD_sf"/>
</dbReference>
<dbReference type="InterPro" id="IPR006439">
    <property type="entry name" value="HAD-SF_hydro_IA"/>
</dbReference>
<dbReference type="Pfam" id="PF13419">
    <property type="entry name" value="HAD_2"/>
    <property type="match status" value="1"/>
</dbReference>
<dbReference type="InterPro" id="IPR041492">
    <property type="entry name" value="HAD_2"/>
</dbReference>
<dbReference type="InterPro" id="IPR050155">
    <property type="entry name" value="HAD-like_hydrolase_sf"/>
</dbReference>
<dbReference type="SFLD" id="SFLDG01135">
    <property type="entry name" value="C1.5.6:_HAD__Beta-PGM__Phospha"/>
    <property type="match status" value="1"/>
</dbReference>
<evidence type="ECO:0000313" key="1">
    <source>
        <dbReference type="EMBL" id="ODB97721.1"/>
    </source>
</evidence>
<name>A0A1E2USS9_9GAMM</name>
<dbReference type="EMBL" id="LVJZ01000003">
    <property type="protein sequence ID" value="ODB97721.1"/>
    <property type="molecule type" value="Genomic_DNA"/>
</dbReference>
<gene>
    <name evidence="1" type="ORF">A3196_13705</name>
</gene>
<dbReference type="OrthoDB" id="9782449at2"/>
<protein>
    <submittedName>
        <fullName evidence="1">HAD family hydrolase</fullName>
    </submittedName>
</protein>
<dbReference type="NCBIfam" id="TIGR01509">
    <property type="entry name" value="HAD-SF-IA-v3"/>
    <property type="match status" value="1"/>
</dbReference>
<reference evidence="1 2" key="1">
    <citation type="submission" date="2016-03" db="EMBL/GenBank/DDBJ databases">
        <title>Chemosynthetic sulphur-oxidizing symbionts of marine invertebrate animals are capable of nitrogen fixation.</title>
        <authorList>
            <person name="Petersen J.M."/>
            <person name="Kemper A."/>
            <person name="Gruber-Vodicka H."/>
            <person name="Cardini U."/>
            <person name="Geest Mvander."/>
            <person name="Kleiner M."/>
            <person name="Bulgheresi S."/>
            <person name="Fussmann M."/>
            <person name="Herbold C."/>
            <person name="Seah B.K.B."/>
            <person name="Antony C.Paul."/>
            <person name="Liu D."/>
            <person name="Belitz A."/>
            <person name="Weber M."/>
        </authorList>
    </citation>
    <scope>NUCLEOTIDE SEQUENCE [LARGE SCALE GENOMIC DNA]</scope>
    <source>
        <strain evidence="1">G_D</strain>
    </source>
</reference>
<dbReference type="Gene3D" id="1.10.150.240">
    <property type="entry name" value="Putative phosphatase, domain 2"/>
    <property type="match status" value="1"/>
</dbReference>
<proteinExistence type="predicted"/>
<dbReference type="STRING" id="1818881.A3196_13705"/>
<dbReference type="InterPro" id="IPR023198">
    <property type="entry name" value="PGP-like_dom2"/>
</dbReference>
<dbReference type="GO" id="GO:0006281">
    <property type="term" value="P:DNA repair"/>
    <property type="evidence" value="ECO:0007669"/>
    <property type="project" value="TreeGrafter"/>
</dbReference>
<keyword evidence="1" id="KW-0378">Hydrolase</keyword>
<dbReference type="FunFam" id="3.40.50.1000:FF:000022">
    <property type="entry name" value="Phosphoglycolate phosphatase"/>
    <property type="match status" value="1"/>
</dbReference>
<dbReference type="SFLD" id="SFLDG01129">
    <property type="entry name" value="C1.5:_HAD__Beta-PGM__Phosphata"/>
    <property type="match status" value="1"/>
</dbReference>
<sequence length="219" mass="24465">MKFELLIFDWDGTLMDSEARIISCVEAAVRDLGMPVPDTDSISNIIGLGLKEAVHQLFPDADDQLHLQIAARYRVHFFSDEEAPSQLFDGARETLQELTDRGHMLAVATGKGRQGLDYALETTGLGDFFHLTRCADETFSKPHPEMLNQILELSGMNPHQALMIGDTEYDMEMAVNAGMSCLGVTYGVHAAERLRKHKPLDCIDHIAMIPNWLDDYVKS</sequence>
<dbReference type="GO" id="GO:0005829">
    <property type="term" value="C:cytosol"/>
    <property type="evidence" value="ECO:0007669"/>
    <property type="project" value="TreeGrafter"/>
</dbReference>
<dbReference type="SFLD" id="SFLDS00003">
    <property type="entry name" value="Haloacid_Dehalogenase"/>
    <property type="match status" value="1"/>
</dbReference>